<dbReference type="Gene3D" id="3.40.50.11940">
    <property type="match status" value="2"/>
</dbReference>
<dbReference type="EMBL" id="QICB01000007">
    <property type="protein sequence ID" value="RNL18862.1"/>
    <property type="molecule type" value="Genomic_DNA"/>
</dbReference>
<accession>A0A3N0AET8</accession>
<keyword evidence="2" id="KW-1185">Reference proteome</keyword>
<dbReference type="NCBIfam" id="TIGR01866">
    <property type="entry name" value="cas_Csn2"/>
    <property type="match status" value="1"/>
</dbReference>
<reference evidence="2" key="1">
    <citation type="submission" date="2018-05" db="EMBL/GenBank/DDBJ databases">
        <title>Genome Sequencing of selected type strains of the family Eggerthellaceae.</title>
        <authorList>
            <person name="Danylec N."/>
            <person name="Stoll D.A."/>
            <person name="Doetsch A."/>
            <person name="Huch M."/>
        </authorList>
    </citation>
    <scope>NUCLEOTIDE SEQUENCE [LARGE SCALE GENOMIC DNA]</scope>
    <source>
        <strain evidence="2">DSM 17537</strain>
    </source>
</reference>
<dbReference type="InterPro" id="IPR010146">
    <property type="entry name" value="CRISPR-assoc_prot_Csn2-typ"/>
</dbReference>
<dbReference type="Proteomes" id="UP000267368">
    <property type="component" value="Unassembled WGS sequence"/>
</dbReference>
<evidence type="ECO:0000313" key="1">
    <source>
        <dbReference type="EMBL" id="RNL18862.1"/>
    </source>
</evidence>
<dbReference type="InterPro" id="IPR038600">
    <property type="entry name" value="Csn2_sf"/>
</dbReference>
<dbReference type="AlphaFoldDB" id="A0A3N0AET8"/>
<protein>
    <submittedName>
        <fullName evidence="1">Type II-A CRISPR-associated protein Csn2</fullName>
    </submittedName>
</protein>
<name>A0A3N0AET8_9ACTN</name>
<proteinExistence type="predicted"/>
<evidence type="ECO:0000313" key="2">
    <source>
        <dbReference type="Proteomes" id="UP000267368"/>
    </source>
</evidence>
<comment type="caution">
    <text evidence="1">The sequence shown here is derived from an EMBL/GenBank/DDBJ whole genome shotgun (WGS) entry which is preliminary data.</text>
</comment>
<sequence length="227" mass="25562">MKLVFEKFDSALPLRRDAVNVLRIEDRSLYARCALSLAQGFSADSLEPAFFFDDNGREVKASKVLYFAGDVLAIDLNDRRIVAAAMKKVLARVVSEGDCVGLMEEMNCRIEEVFEGQFEQMNADYYFSESWDAAKYIKMAGFAIDDAGDRTVFDRLTHFIRICADLFPESVIAFVNAPVYLTDEQYNEFCGLVVAQQLCVLSYEQGGGNKFGNLENGLHIDADYIEE</sequence>
<dbReference type="RefSeq" id="WP_123198605.1">
    <property type="nucleotide sequence ID" value="NZ_QICB01000007.1"/>
</dbReference>
<gene>
    <name evidence="1" type="primary">csn2</name>
    <name evidence="1" type="ORF">DMP07_07900</name>
</gene>
<dbReference type="Pfam" id="PF09711">
    <property type="entry name" value="Cas_Csn2"/>
    <property type="match status" value="1"/>
</dbReference>
<organism evidence="1 2">
    <name type="scientific">Slackia faecicanis</name>
    <dbReference type="NCBI Taxonomy" id="255723"/>
    <lineage>
        <taxon>Bacteria</taxon>
        <taxon>Bacillati</taxon>
        <taxon>Actinomycetota</taxon>
        <taxon>Coriobacteriia</taxon>
        <taxon>Eggerthellales</taxon>
        <taxon>Eggerthellaceae</taxon>
        <taxon>Slackia</taxon>
    </lineage>
</organism>